<gene>
    <name evidence="13" type="ORF">Y981_10325</name>
</gene>
<dbReference type="GO" id="GO:0009338">
    <property type="term" value="C:exodeoxyribonuclease V complex"/>
    <property type="evidence" value="ECO:0007669"/>
    <property type="project" value="InterPro"/>
</dbReference>
<dbReference type="CDD" id="cd18809">
    <property type="entry name" value="SF1_C_RecD"/>
    <property type="match status" value="1"/>
</dbReference>
<dbReference type="GO" id="GO:0003677">
    <property type="term" value="F:DNA binding"/>
    <property type="evidence" value="ECO:0007669"/>
    <property type="project" value="UniProtKB-KW"/>
</dbReference>
<dbReference type="GO" id="GO:0008854">
    <property type="term" value="F:exodeoxyribonuclease V activity"/>
    <property type="evidence" value="ECO:0007669"/>
    <property type="project" value="InterPro"/>
</dbReference>
<evidence type="ECO:0000256" key="2">
    <source>
        <dbReference type="ARBA" id="ARBA00022741"/>
    </source>
</evidence>
<dbReference type="GO" id="GO:0003678">
    <property type="term" value="F:DNA helicase activity"/>
    <property type="evidence" value="ECO:0007669"/>
    <property type="project" value="UniProtKB-ARBA"/>
</dbReference>
<evidence type="ECO:0000256" key="1">
    <source>
        <dbReference type="ARBA" id="ARBA00022722"/>
    </source>
</evidence>
<evidence type="ECO:0000256" key="7">
    <source>
        <dbReference type="ARBA" id="ARBA00022840"/>
    </source>
</evidence>
<dbReference type="HAMAP" id="MF_01487">
    <property type="entry name" value="RecD"/>
    <property type="match status" value="1"/>
</dbReference>
<keyword evidence="4" id="KW-0378">Hydrolase</keyword>
<dbReference type="Proteomes" id="UP000027059">
    <property type="component" value="Chromosome"/>
</dbReference>
<dbReference type="Pfam" id="PF13245">
    <property type="entry name" value="AAA_19"/>
    <property type="match status" value="1"/>
</dbReference>
<evidence type="ECO:0000313" key="13">
    <source>
        <dbReference type="EMBL" id="AIA31917.1"/>
    </source>
</evidence>
<evidence type="ECO:0000313" key="14">
    <source>
        <dbReference type="Proteomes" id="UP000027059"/>
    </source>
</evidence>
<evidence type="ECO:0000256" key="3">
    <source>
        <dbReference type="ARBA" id="ARBA00022763"/>
    </source>
</evidence>
<dbReference type="GO" id="GO:0005524">
    <property type="term" value="F:ATP binding"/>
    <property type="evidence" value="ECO:0007669"/>
    <property type="project" value="UniProtKB-KW"/>
</dbReference>
<accession>A0A059Y334</accession>
<evidence type="ECO:0000256" key="5">
    <source>
        <dbReference type="ARBA" id="ARBA00022806"/>
    </source>
</evidence>
<evidence type="ECO:0000256" key="9">
    <source>
        <dbReference type="ARBA" id="ARBA00023204"/>
    </source>
</evidence>
<dbReference type="InterPro" id="IPR027417">
    <property type="entry name" value="P-loop_NTPase"/>
</dbReference>
<dbReference type="CDD" id="cd17933">
    <property type="entry name" value="DEXSc_RecD-like"/>
    <property type="match status" value="1"/>
</dbReference>
<dbReference type="InterPro" id="IPR050534">
    <property type="entry name" value="Coronavir_polyprotein_1ab"/>
</dbReference>
<dbReference type="Gene3D" id="2.30.30.940">
    <property type="match status" value="1"/>
</dbReference>
<dbReference type="Pfam" id="PF21185">
    <property type="entry name" value="RecD_N"/>
    <property type="match status" value="1"/>
</dbReference>
<keyword evidence="10" id="KW-0413">Isomerase</keyword>
<dbReference type="PANTHER" id="PTHR43788:SF6">
    <property type="entry name" value="DNA HELICASE B"/>
    <property type="match status" value="1"/>
</dbReference>
<keyword evidence="5" id="KW-0347">Helicase</keyword>
<evidence type="ECO:0000256" key="10">
    <source>
        <dbReference type="ARBA" id="ARBA00023235"/>
    </source>
</evidence>
<dbReference type="AlphaFoldDB" id="A0A059Y334"/>
<dbReference type="InterPro" id="IPR041851">
    <property type="entry name" value="RecD_N_sf"/>
</dbReference>
<keyword evidence="9" id="KW-0234">DNA repair</keyword>
<feature type="domain" description="RecBCD enzyme subunit RecD N-terminal" evidence="12">
    <location>
        <begin position="41"/>
        <end position="118"/>
    </location>
</feature>
<keyword evidence="7" id="KW-0067">ATP-binding</keyword>
<dbReference type="EMBL" id="CP007243">
    <property type="protein sequence ID" value="AIA31917.1"/>
    <property type="molecule type" value="Genomic_DNA"/>
</dbReference>
<keyword evidence="3" id="KW-0227">DNA damage</keyword>
<feature type="domain" description="UvrD-like helicase C-terminal" evidence="11">
    <location>
        <begin position="493"/>
        <end position="540"/>
    </location>
</feature>
<keyword evidence="1" id="KW-0540">Nuclease</keyword>
<keyword evidence="14" id="KW-1185">Reference proteome</keyword>
<dbReference type="InterPro" id="IPR027785">
    <property type="entry name" value="UvrD-like_helicase_C"/>
</dbReference>
<evidence type="ECO:0000256" key="4">
    <source>
        <dbReference type="ARBA" id="ARBA00022801"/>
    </source>
</evidence>
<dbReference type="InterPro" id="IPR006344">
    <property type="entry name" value="RecD"/>
</dbReference>
<dbReference type="GO" id="GO:0006302">
    <property type="term" value="P:double-strand break repair"/>
    <property type="evidence" value="ECO:0007669"/>
    <property type="project" value="InterPro"/>
</dbReference>
<keyword evidence="8" id="KW-0238">DNA-binding</keyword>
<organism evidence="13 14">
    <name type="scientific">Leptospirillum ferriphilum YSK</name>
    <dbReference type="NCBI Taxonomy" id="1441628"/>
    <lineage>
        <taxon>Bacteria</taxon>
        <taxon>Pseudomonadati</taxon>
        <taxon>Nitrospirota</taxon>
        <taxon>Nitrospiria</taxon>
        <taxon>Nitrospirales</taxon>
        <taxon>Nitrospiraceae</taxon>
        <taxon>Leptospirillum</taxon>
    </lineage>
</organism>
<dbReference type="OrthoDB" id="9803432at2"/>
<dbReference type="PANTHER" id="PTHR43788">
    <property type="entry name" value="DNA2/NAM7 HELICASE FAMILY MEMBER"/>
    <property type="match status" value="1"/>
</dbReference>
<dbReference type="InterPro" id="IPR049550">
    <property type="entry name" value="RecD_N"/>
</dbReference>
<reference evidence="13 14" key="2">
    <citation type="journal article" date="2015" name="Biomed. Res. Int.">
        <title>Effects of Arsenite Resistance on the Growth and Functional Gene Expression of Leptospirillum ferriphilum and Acidithiobacillus thiooxidans in Pure Culture and Coculture.</title>
        <authorList>
            <person name="Jiang H."/>
            <person name="Liang Y."/>
            <person name="Yin H."/>
            <person name="Xiao Y."/>
            <person name="Guo X."/>
            <person name="Xu Y."/>
            <person name="Hu Q."/>
            <person name="Liu H."/>
            <person name="Liu X."/>
        </authorList>
    </citation>
    <scope>NUCLEOTIDE SEQUENCE [LARGE SCALE GENOMIC DNA]</scope>
    <source>
        <strain evidence="13 14">YSK</strain>
    </source>
</reference>
<evidence type="ECO:0000259" key="12">
    <source>
        <dbReference type="Pfam" id="PF21185"/>
    </source>
</evidence>
<keyword evidence="2" id="KW-0547">Nucleotide-binding</keyword>
<proteinExistence type="inferred from homology"/>
<evidence type="ECO:0000259" key="11">
    <source>
        <dbReference type="Pfam" id="PF13538"/>
    </source>
</evidence>
<dbReference type="HOGENOM" id="CLU_007524_1_2_0"/>
<keyword evidence="6" id="KW-0269">Exonuclease</keyword>
<dbReference type="KEGG" id="lfp:Y981_10325"/>
<evidence type="ECO:0000256" key="6">
    <source>
        <dbReference type="ARBA" id="ARBA00022839"/>
    </source>
</evidence>
<dbReference type="Gene3D" id="1.10.10.1020">
    <property type="entry name" value="RecBCD complex, subunit RecD, N-terminal domain"/>
    <property type="match status" value="1"/>
</dbReference>
<dbReference type="SUPFAM" id="SSF52540">
    <property type="entry name" value="P-loop containing nucleoside triphosphate hydrolases"/>
    <property type="match status" value="2"/>
</dbReference>
<protein>
    <submittedName>
        <fullName evidence="13">Uncharacterized protein</fullName>
    </submittedName>
</protein>
<dbReference type="RefSeq" id="WP_038505941.1">
    <property type="nucleotide sequence ID" value="NZ_CP007243.1"/>
</dbReference>
<dbReference type="GO" id="GO:0006310">
    <property type="term" value="P:DNA recombination"/>
    <property type="evidence" value="ECO:0007669"/>
    <property type="project" value="InterPro"/>
</dbReference>
<sequence>MKELPEDFSAWCDREREAGRMADIDRGLLFLTRRSHPENDSEEENLLVLVMVAILSRARREGHVLIDLDEVQNHPWVLSWKDRLPDPSRWEAILEAHPLVTAPGEAPSPFLYASRCLYFSALYRQESFLARSIRERLSLGTREPDVREQEVLRLASGGEEDRRRLFEGALFRPFFLLTGGPGTGKTYTSAEILKVWKTLRPEAHLVVATPTGKAARRFREALSVPGVDVLTLHRLLGISPGGASPGEDGPLVQDLVLVDECSMVDLSLMARLFRALSPETSVILVGDPDQLSSVGPGSVFGDLARAMMEEQKTRPEISRFFQVLIRNYRQDSWDDFGRLADGIRHGDAGTVLKILGSGEETGPIRWIEPRTGAIREIGMSLIEAWLPVVESRSAEEAWEKLGQFALLGAVREGPFGTRTVNRLLRKHFENRSGCTRRFVPVIVTENAVESGFLNGDPGLLEMEGNKAIRAFFQGTGQTMRVASPLLMPAWEEAFALTVHKSQGSEFDHVTVLLGPESNALLSRSLLYTAVTRARKRLTVYASRGVLQEALSNAGGRSTGLSRALLETGRMESASG</sequence>
<dbReference type="NCBIfam" id="TIGR01447">
    <property type="entry name" value="recD"/>
    <property type="match status" value="1"/>
</dbReference>
<dbReference type="Pfam" id="PF13538">
    <property type="entry name" value="UvrD_C_2"/>
    <property type="match status" value="1"/>
</dbReference>
<evidence type="ECO:0000256" key="8">
    <source>
        <dbReference type="ARBA" id="ARBA00023125"/>
    </source>
</evidence>
<dbReference type="Gene3D" id="3.40.50.300">
    <property type="entry name" value="P-loop containing nucleotide triphosphate hydrolases"/>
    <property type="match status" value="2"/>
</dbReference>
<reference evidence="14" key="1">
    <citation type="submission" date="2014-02" db="EMBL/GenBank/DDBJ databases">
        <title>Complete genome sequence and comparative genomic analysis of the nitrogen-fixing bacterium Leptospirillum ferriphilum YSK.</title>
        <authorList>
            <person name="Guo X."/>
            <person name="Yin H."/>
            <person name="Liang Y."/>
            <person name="Hu Q."/>
            <person name="Ma L."/>
            <person name="Xiao Y."/>
            <person name="Zhang X."/>
            <person name="Qiu G."/>
            <person name="Liu X."/>
        </authorList>
    </citation>
    <scope>NUCLEOTIDE SEQUENCE [LARGE SCALE GENOMIC DNA]</scope>
    <source>
        <strain evidence="14">YSK</strain>
    </source>
</reference>
<name>A0A059Y334_9BACT</name>